<dbReference type="EMBL" id="BMGP01000007">
    <property type="protein sequence ID" value="GGF39444.1"/>
    <property type="molecule type" value="Genomic_DNA"/>
</dbReference>
<dbReference type="Pfam" id="PF00300">
    <property type="entry name" value="His_Phos_1"/>
    <property type="match status" value="1"/>
</dbReference>
<dbReference type="CDD" id="cd07067">
    <property type="entry name" value="HP_PGM_like"/>
    <property type="match status" value="1"/>
</dbReference>
<feature type="compositionally biased region" description="Basic and acidic residues" evidence="1">
    <location>
        <begin position="240"/>
        <end position="261"/>
    </location>
</feature>
<dbReference type="SUPFAM" id="SSF53254">
    <property type="entry name" value="Phosphoglycerate mutase-like"/>
    <property type="match status" value="1"/>
</dbReference>
<evidence type="ECO:0000313" key="2">
    <source>
        <dbReference type="EMBL" id="GGF39444.1"/>
    </source>
</evidence>
<dbReference type="Gene3D" id="3.40.50.1240">
    <property type="entry name" value="Phosphoglycerate mutase-like"/>
    <property type="match status" value="1"/>
</dbReference>
<protein>
    <submittedName>
        <fullName evidence="2">Phosphatase</fullName>
    </submittedName>
</protein>
<dbReference type="NCBIfam" id="TIGR03848">
    <property type="entry name" value="MSMEG_4193"/>
    <property type="match status" value="1"/>
</dbReference>
<accession>A0A917F1M8</accession>
<evidence type="ECO:0000313" key="3">
    <source>
        <dbReference type="Proteomes" id="UP000598775"/>
    </source>
</evidence>
<dbReference type="InterPro" id="IPR013078">
    <property type="entry name" value="His_Pase_superF_clade-1"/>
</dbReference>
<dbReference type="InterPro" id="IPR022492">
    <property type="entry name" value="Phosphomutase_MSMEG4193_put"/>
</dbReference>
<dbReference type="AlphaFoldDB" id="A0A917F1M8"/>
<organism evidence="2 3">
    <name type="scientific">Subtercola lobariae</name>
    <dbReference type="NCBI Taxonomy" id="1588641"/>
    <lineage>
        <taxon>Bacteria</taxon>
        <taxon>Bacillati</taxon>
        <taxon>Actinomycetota</taxon>
        <taxon>Actinomycetes</taxon>
        <taxon>Micrococcales</taxon>
        <taxon>Microbacteriaceae</taxon>
        <taxon>Subtercola</taxon>
    </lineage>
</organism>
<dbReference type="GO" id="GO:0016791">
    <property type="term" value="F:phosphatase activity"/>
    <property type="evidence" value="ECO:0007669"/>
    <property type="project" value="TreeGrafter"/>
</dbReference>
<evidence type="ECO:0000256" key="1">
    <source>
        <dbReference type="SAM" id="MobiDB-lite"/>
    </source>
</evidence>
<keyword evidence="3" id="KW-1185">Reference proteome</keyword>
<dbReference type="Proteomes" id="UP000598775">
    <property type="component" value="Unassembled WGS sequence"/>
</dbReference>
<dbReference type="PANTHER" id="PTHR48100:SF2">
    <property type="entry name" value="CONSERVED PROTEIN"/>
    <property type="match status" value="1"/>
</dbReference>
<dbReference type="PANTHER" id="PTHR48100">
    <property type="entry name" value="BROAD-SPECIFICITY PHOSPHATASE YOR283W-RELATED"/>
    <property type="match status" value="1"/>
</dbReference>
<dbReference type="SMART" id="SM00855">
    <property type="entry name" value="PGAM"/>
    <property type="match status" value="1"/>
</dbReference>
<feature type="region of interest" description="Disordered" evidence="1">
    <location>
        <begin position="216"/>
        <end position="281"/>
    </location>
</feature>
<comment type="caution">
    <text evidence="2">The sequence shown here is derived from an EMBL/GenBank/DDBJ whole genome shotgun (WGS) entry which is preliminary data.</text>
</comment>
<reference evidence="2 3" key="1">
    <citation type="journal article" date="2014" name="Int. J. Syst. Evol. Microbiol.">
        <title>Complete genome sequence of Corynebacterium casei LMG S-19264T (=DSM 44701T), isolated from a smear-ripened cheese.</title>
        <authorList>
            <consortium name="US DOE Joint Genome Institute (JGI-PGF)"/>
            <person name="Walter F."/>
            <person name="Albersmeier A."/>
            <person name="Kalinowski J."/>
            <person name="Ruckert C."/>
        </authorList>
    </citation>
    <scope>NUCLEOTIDE SEQUENCE [LARGE SCALE GENOMIC DNA]</scope>
    <source>
        <strain evidence="2 3">CGMCC 1.12976</strain>
    </source>
</reference>
<dbReference type="InterPro" id="IPR029033">
    <property type="entry name" value="His_PPase_superfam"/>
</dbReference>
<dbReference type="InterPro" id="IPR050275">
    <property type="entry name" value="PGM_Phosphatase"/>
</dbReference>
<gene>
    <name evidence="2" type="ORF">GCM10011399_35430</name>
</gene>
<proteinExistence type="predicted"/>
<dbReference type="GO" id="GO:0005737">
    <property type="term" value="C:cytoplasm"/>
    <property type="evidence" value="ECO:0007669"/>
    <property type="project" value="TreeGrafter"/>
</dbReference>
<sequence>MATVILVRHGRTTANASGVLAGRTAGIRLDETGRKQAQRTAERLAVVPLVAVVSSPLERCRQTSRFILDLQSGAPATPIEKGITECDYGEWQGRKLSELSKEKLWSVVQGQPSAAVFPGGESLAAMQARAVSAIRRFDAQVEAEHGPTAVWAAVSHGDIIKSIVADALGMHLDLFQRINVGPASISIVRYGASRPEVIATNTDSGDLSWLRAPSAETAADVGGGAGHPEPDDSGPADSGADDHGPTDHGPADHGPADHAPAETEPTDVASADTAPTDSARA</sequence>
<name>A0A917F1M8_9MICO</name>